<dbReference type="GO" id="GO:0051999">
    <property type="term" value="P:mannosyl-inositol phosphorylceramide biosynthetic process"/>
    <property type="evidence" value="ECO:0007669"/>
    <property type="project" value="TreeGrafter"/>
</dbReference>
<accession>A0A923SUA8</accession>
<keyword evidence="1" id="KW-0808">Transferase</keyword>
<name>A0A923SUA8_WEICO</name>
<dbReference type="InterPro" id="IPR051706">
    <property type="entry name" value="Glycosyltransferase_domain"/>
</dbReference>
<evidence type="ECO:0000313" key="3">
    <source>
        <dbReference type="Proteomes" id="UP000650485"/>
    </source>
</evidence>
<dbReference type="Gene3D" id="3.90.550.20">
    <property type="match status" value="1"/>
</dbReference>
<dbReference type="AlphaFoldDB" id="A0A923SUA8"/>
<dbReference type="GO" id="GO:0000030">
    <property type="term" value="F:mannosyltransferase activity"/>
    <property type="evidence" value="ECO:0007669"/>
    <property type="project" value="TreeGrafter"/>
</dbReference>
<protein>
    <submittedName>
        <fullName evidence="2">Glycosyltransferase</fullName>
    </submittedName>
</protein>
<dbReference type="SUPFAM" id="SSF53448">
    <property type="entry name" value="Nucleotide-diphospho-sugar transferases"/>
    <property type="match status" value="1"/>
</dbReference>
<evidence type="ECO:0000313" key="2">
    <source>
        <dbReference type="EMBL" id="MBC6499837.1"/>
    </source>
</evidence>
<gene>
    <name evidence="2" type="ORF">H7R52_19035</name>
</gene>
<organism evidence="2 3">
    <name type="scientific">Weissella confusa</name>
    <name type="common">Lactobacillus confusus</name>
    <dbReference type="NCBI Taxonomy" id="1583"/>
    <lineage>
        <taxon>Bacteria</taxon>
        <taxon>Bacillati</taxon>
        <taxon>Bacillota</taxon>
        <taxon>Bacilli</taxon>
        <taxon>Lactobacillales</taxon>
        <taxon>Lactobacillaceae</taxon>
        <taxon>Weissella</taxon>
    </lineage>
</organism>
<dbReference type="Pfam" id="PF04488">
    <property type="entry name" value="Gly_transf_sug"/>
    <property type="match status" value="1"/>
</dbReference>
<comment type="caution">
    <text evidence="2">The sequence shown here is derived from an EMBL/GenBank/DDBJ whole genome shotgun (WGS) entry which is preliminary data.</text>
</comment>
<evidence type="ECO:0000256" key="1">
    <source>
        <dbReference type="ARBA" id="ARBA00022679"/>
    </source>
</evidence>
<sequence length="251" mass="28684">MFASANLIFIGGFMIPKTIHYVWFGGNEKPKSVLNAIETWRTNLPDYEIREWNELNYELTESTPNYVAQAFKEKSWAFASDYVRLDVLNQFGGIYLDTDVELLKGFDDLLDLKSFIGLESDFAFSTAVIGSEDHQTWTEMSIKDYQTRSFVNESGKKDKTPNSIYLFELLGGKSSKYFDRVLPTTFFSPISFNTGAVNITSETVAVHHFSGTWKNRRSKIKDLIMRGMAKLLGESTFERVKKYGKSISSKK</sequence>
<dbReference type="InterPro" id="IPR007577">
    <property type="entry name" value="GlycoTrfase_DXD_sugar-bd_CS"/>
</dbReference>
<dbReference type="PANTHER" id="PTHR32385">
    <property type="entry name" value="MANNOSYL PHOSPHORYLINOSITOL CERAMIDE SYNTHASE"/>
    <property type="match status" value="1"/>
</dbReference>
<dbReference type="InterPro" id="IPR029044">
    <property type="entry name" value="Nucleotide-diphossugar_trans"/>
</dbReference>
<dbReference type="PANTHER" id="PTHR32385:SF15">
    <property type="entry name" value="INOSITOL PHOSPHOCERAMIDE MANNOSYLTRANSFERASE 1"/>
    <property type="match status" value="1"/>
</dbReference>
<dbReference type="EMBL" id="JACSZT010000023">
    <property type="protein sequence ID" value="MBC6499837.1"/>
    <property type="molecule type" value="Genomic_DNA"/>
</dbReference>
<reference evidence="2" key="1">
    <citation type="submission" date="2020-08" db="EMBL/GenBank/DDBJ databases">
        <title>Complete genome sequence of Weissella confusa strain FS54 provides insights into metabolic potential.</title>
        <authorList>
            <person name="Fhoula I."/>
            <person name="Najjari A."/>
            <person name="Lekired A."/>
            <person name="Bessrour-Aouam N."/>
            <person name="Jaballah S."/>
            <person name="Klibi N."/>
            <person name="Ouzari H.-I."/>
        </authorList>
    </citation>
    <scope>NUCLEOTIDE SEQUENCE</scope>
    <source>
        <strain evidence="2">FS54</strain>
    </source>
</reference>
<dbReference type="Proteomes" id="UP000650485">
    <property type="component" value="Unassembled WGS sequence"/>
</dbReference>
<proteinExistence type="predicted"/>
<dbReference type="GO" id="GO:0016020">
    <property type="term" value="C:membrane"/>
    <property type="evidence" value="ECO:0007669"/>
    <property type="project" value="GOC"/>
</dbReference>